<organism evidence="2 3">
    <name type="scientific">Pelomonas caseinilytica</name>
    <dbReference type="NCBI Taxonomy" id="2906763"/>
    <lineage>
        <taxon>Bacteria</taxon>
        <taxon>Pseudomonadati</taxon>
        <taxon>Pseudomonadota</taxon>
        <taxon>Betaproteobacteria</taxon>
        <taxon>Burkholderiales</taxon>
        <taxon>Sphaerotilaceae</taxon>
        <taxon>Roseateles</taxon>
    </lineage>
</organism>
<keyword evidence="3" id="KW-1185">Reference proteome</keyword>
<gene>
    <name evidence="2" type="ORF">LXT12_17855</name>
</gene>
<dbReference type="PANTHER" id="PTHR13504:SF38">
    <property type="entry name" value="FIDO DOMAIN-CONTAINING PROTEIN"/>
    <property type="match status" value="1"/>
</dbReference>
<accession>A0ABS8XDY0</accession>
<dbReference type="PIRSF" id="PIRSF038925">
    <property type="entry name" value="AMP-prot_trans"/>
    <property type="match status" value="1"/>
</dbReference>
<dbReference type="Proteomes" id="UP001201463">
    <property type="component" value="Unassembled WGS sequence"/>
</dbReference>
<dbReference type="Gene3D" id="1.10.3290.10">
    <property type="entry name" value="Fido-like domain"/>
    <property type="match status" value="1"/>
</dbReference>
<dbReference type="InterPro" id="IPR040198">
    <property type="entry name" value="Fido_containing"/>
</dbReference>
<sequence length="404" mass="44638">MADQPQRAGRWVRQSTGYRAFVPAPLPPDPPLLIDGPLQALLSQADRDLGRLDALATLLPNPDLFVAMYVRHEAVLSSQIEGTQSTLEDVLAFEADAVEAGTPKDVGEVVNYVRAMNHGLARLAELPLSLRLLREIHAELMQGVRGSDKSPGEFRTSQNWIGGVGSSLRTAAFIPPPPQEVMPALGQLERFMHDSRAELPLLVRCALVHAQFETIHPFLDGNGRVGRLLITLLLCAEGALARPLLYLSLFLKTHRAEYYDRLTAIRSQGHWEPWVAFFLRGVSQTARAATQTARDIVQMRETHRGAVAKNARALALLDRLLVQPSVSAPRAAQWLQCSFPTALKLLTDFESRGWLREVTGFGRNRQWRYQPYLDLFHREAVDASLAEAAAPQVTGSAFQGSPPA</sequence>
<dbReference type="SUPFAM" id="SSF140931">
    <property type="entry name" value="Fic-like"/>
    <property type="match status" value="1"/>
</dbReference>
<dbReference type="InterPro" id="IPR036597">
    <property type="entry name" value="Fido-like_dom_sf"/>
</dbReference>
<evidence type="ECO:0000313" key="3">
    <source>
        <dbReference type="Proteomes" id="UP001201463"/>
    </source>
</evidence>
<dbReference type="InterPro" id="IPR025758">
    <property type="entry name" value="Fic/DOC_N"/>
</dbReference>
<evidence type="ECO:0000259" key="1">
    <source>
        <dbReference type="PROSITE" id="PS51459"/>
    </source>
</evidence>
<reference evidence="2 3" key="1">
    <citation type="submission" date="2021-12" db="EMBL/GenBank/DDBJ databases">
        <title>Genome seq of p7.</title>
        <authorList>
            <person name="Seo T."/>
        </authorList>
    </citation>
    <scope>NUCLEOTIDE SEQUENCE [LARGE SCALE GENOMIC DNA]</scope>
    <source>
        <strain evidence="2 3">P7</strain>
    </source>
</reference>
<feature type="domain" description="Fido" evidence="1">
    <location>
        <begin position="128"/>
        <end position="280"/>
    </location>
</feature>
<dbReference type="InterPro" id="IPR003812">
    <property type="entry name" value="Fido"/>
</dbReference>
<protein>
    <submittedName>
        <fullName evidence="2">Fic family protein</fullName>
    </submittedName>
</protein>
<dbReference type="InterPro" id="IPR026287">
    <property type="entry name" value="SoFic-like"/>
</dbReference>
<name>A0ABS8XDY0_9BURK</name>
<dbReference type="RefSeq" id="WP_233393636.1">
    <property type="nucleotide sequence ID" value="NZ_JAJTWT010000007.1"/>
</dbReference>
<dbReference type="Pfam" id="PF02661">
    <property type="entry name" value="Fic"/>
    <property type="match status" value="1"/>
</dbReference>
<comment type="caution">
    <text evidence="2">The sequence shown here is derived from an EMBL/GenBank/DDBJ whole genome shotgun (WGS) entry which is preliminary data.</text>
</comment>
<dbReference type="Pfam" id="PF13784">
    <property type="entry name" value="Fic_N"/>
    <property type="match status" value="1"/>
</dbReference>
<proteinExistence type="predicted"/>
<dbReference type="PROSITE" id="PS51459">
    <property type="entry name" value="FIDO"/>
    <property type="match status" value="1"/>
</dbReference>
<dbReference type="EMBL" id="JAJTWT010000007">
    <property type="protein sequence ID" value="MCE4539119.1"/>
    <property type="molecule type" value="Genomic_DNA"/>
</dbReference>
<evidence type="ECO:0000313" key="2">
    <source>
        <dbReference type="EMBL" id="MCE4539119.1"/>
    </source>
</evidence>
<dbReference type="PANTHER" id="PTHR13504">
    <property type="entry name" value="FIDO DOMAIN-CONTAINING PROTEIN DDB_G0283145"/>
    <property type="match status" value="1"/>
</dbReference>